<evidence type="ECO:0000313" key="6">
    <source>
        <dbReference type="Proteomes" id="UP001301958"/>
    </source>
</evidence>
<dbReference type="Pfam" id="PF12796">
    <property type="entry name" value="Ank_2"/>
    <property type="match status" value="1"/>
</dbReference>
<protein>
    <submittedName>
        <fullName evidence="5">Ankyrin repeat-containing domain protein</fullName>
    </submittedName>
</protein>
<evidence type="ECO:0000256" key="1">
    <source>
        <dbReference type="ARBA" id="ARBA00022737"/>
    </source>
</evidence>
<feature type="repeat" description="ANK" evidence="3">
    <location>
        <begin position="541"/>
        <end position="577"/>
    </location>
</feature>
<dbReference type="PROSITE" id="PS50088">
    <property type="entry name" value="ANK_REPEAT"/>
    <property type="match status" value="5"/>
</dbReference>
<dbReference type="PANTHER" id="PTHR24198">
    <property type="entry name" value="ANKYRIN REPEAT AND PROTEIN KINASE DOMAIN-CONTAINING PROTEIN"/>
    <property type="match status" value="1"/>
</dbReference>
<name>A0AAN7GUA4_9PEZI</name>
<feature type="repeat" description="ANK" evidence="3">
    <location>
        <begin position="350"/>
        <end position="382"/>
    </location>
</feature>
<dbReference type="Gene3D" id="1.25.40.20">
    <property type="entry name" value="Ankyrin repeat-containing domain"/>
    <property type="match status" value="3"/>
</dbReference>
<sequence>MATEAEPPSLSWHQHEDEILDLFISQNQSLRNVARHMSQRHGFNASERQYKDRYNGMKNIKSEEWRYIAEELDRRSVLGEQCSVYLHGRKLPWSRVYQSIARVRGTKHRVTKPSSIESKRRNPWSGRIYIGSSPPVIHNSASRQDTPSRMFVEPFIETHDKDCFDESADLNGPVLQDYTDLRLLPVTSTHQELAPGDLVKVAARGQPALQNFITNQPERVSIHKLEQALESAIQTGHVDSMLALLNHGVDPNAPSLSTPPLKTAMLSKSPRVLELLLSYKGITAFSGILSGLWNVPVMDWYRPGLLKRILELGPDTREREEGLREAAGYGDIVSAELLIQSGVDIDAPGESLAPLQRAAWNGEDDMVLFLLDRKANINTPAYGKSGVTALQAALSGDTPLRTGRLLLQHGADAAAPPVPVDGRTALEAYCTNNLSIEPLDPQFCFELLEAGATVNRPGTKPSLVIHGVIDQGWTDVLAHFLRPEHNAVVNHFWSDSRARTLGDDDESLTPTQRAAHHGNLDALTLLLDHGTDINEAPAHELGRTALQAASVLKPGAQKMEIIEFLLERGADIHAKPALVSGFTALQGAAISGDIKLAELFLSKGEDVNESPSFKEGRYAIEGAAENGRLHMVRLLLNSGAKGNVMRGTGLTNAIRLAEEKGHFVVANMLKAQEKRWQ</sequence>
<keyword evidence="6" id="KW-1185">Reference proteome</keyword>
<accession>A0AAN7GUA4</accession>
<feature type="repeat" description="ANK" evidence="3">
    <location>
        <begin position="506"/>
        <end position="538"/>
    </location>
</feature>
<comment type="caution">
    <text evidence="5">The sequence shown here is derived from an EMBL/GenBank/DDBJ whole genome shotgun (WGS) entry which is preliminary data.</text>
</comment>
<dbReference type="PROSITE" id="PS50297">
    <property type="entry name" value="ANK_REP_REGION"/>
    <property type="match status" value="3"/>
</dbReference>
<dbReference type="Proteomes" id="UP001301958">
    <property type="component" value="Unassembled WGS sequence"/>
</dbReference>
<dbReference type="InterPro" id="IPR025676">
    <property type="entry name" value="Clr5_dom"/>
</dbReference>
<reference evidence="5" key="1">
    <citation type="journal article" date="2023" name="Mol. Phylogenet. Evol.">
        <title>Genome-scale phylogeny and comparative genomics of the fungal order Sordariales.</title>
        <authorList>
            <person name="Hensen N."/>
            <person name="Bonometti L."/>
            <person name="Westerberg I."/>
            <person name="Brannstrom I.O."/>
            <person name="Guillou S."/>
            <person name="Cros-Aarteil S."/>
            <person name="Calhoun S."/>
            <person name="Haridas S."/>
            <person name="Kuo A."/>
            <person name="Mondo S."/>
            <person name="Pangilinan J."/>
            <person name="Riley R."/>
            <person name="LaButti K."/>
            <person name="Andreopoulos B."/>
            <person name="Lipzen A."/>
            <person name="Chen C."/>
            <person name="Yan M."/>
            <person name="Daum C."/>
            <person name="Ng V."/>
            <person name="Clum A."/>
            <person name="Steindorff A."/>
            <person name="Ohm R.A."/>
            <person name="Martin F."/>
            <person name="Silar P."/>
            <person name="Natvig D.O."/>
            <person name="Lalanne C."/>
            <person name="Gautier V."/>
            <person name="Ament-Velasquez S.L."/>
            <person name="Kruys A."/>
            <person name="Hutchinson M.I."/>
            <person name="Powell A.J."/>
            <person name="Barry K."/>
            <person name="Miller A.N."/>
            <person name="Grigoriev I.V."/>
            <person name="Debuchy R."/>
            <person name="Gladieux P."/>
            <person name="Hiltunen Thoren M."/>
            <person name="Johannesson H."/>
        </authorList>
    </citation>
    <scope>NUCLEOTIDE SEQUENCE</scope>
    <source>
        <strain evidence="5">CBS 990.96</strain>
    </source>
</reference>
<reference evidence="5" key="2">
    <citation type="submission" date="2023-05" db="EMBL/GenBank/DDBJ databases">
        <authorList>
            <consortium name="Lawrence Berkeley National Laboratory"/>
            <person name="Steindorff A."/>
            <person name="Hensen N."/>
            <person name="Bonometti L."/>
            <person name="Westerberg I."/>
            <person name="Brannstrom I.O."/>
            <person name="Guillou S."/>
            <person name="Cros-Aarteil S."/>
            <person name="Calhoun S."/>
            <person name="Haridas S."/>
            <person name="Kuo A."/>
            <person name="Mondo S."/>
            <person name="Pangilinan J."/>
            <person name="Riley R."/>
            <person name="Labutti K."/>
            <person name="Andreopoulos B."/>
            <person name="Lipzen A."/>
            <person name="Chen C."/>
            <person name="Yanf M."/>
            <person name="Daum C."/>
            <person name="Ng V."/>
            <person name="Clum A."/>
            <person name="Ohm R."/>
            <person name="Martin F."/>
            <person name="Silar P."/>
            <person name="Natvig D."/>
            <person name="Lalanne C."/>
            <person name="Gautier V."/>
            <person name="Ament-Velasquez S.L."/>
            <person name="Kruys A."/>
            <person name="Hutchinson M.I."/>
            <person name="Powell A.J."/>
            <person name="Barry K."/>
            <person name="Miller A.N."/>
            <person name="Grigoriev I.V."/>
            <person name="Debuchy R."/>
            <person name="Gladieux P."/>
            <person name="Thoren M.H."/>
            <person name="Johannesson H."/>
        </authorList>
    </citation>
    <scope>NUCLEOTIDE SEQUENCE</scope>
    <source>
        <strain evidence="5">CBS 990.96</strain>
    </source>
</reference>
<feature type="repeat" description="ANK" evidence="3">
    <location>
        <begin position="615"/>
        <end position="647"/>
    </location>
</feature>
<feature type="repeat" description="ANK" evidence="3">
    <location>
        <begin position="580"/>
        <end position="612"/>
    </location>
</feature>
<evidence type="ECO:0000313" key="5">
    <source>
        <dbReference type="EMBL" id="KAK4223250.1"/>
    </source>
</evidence>
<dbReference type="PANTHER" id="PTHR24198:SF165">
    <property type="entry name" value="ANKYRIN REPEAT-CONTAINING PROTEIN-RELATED"/>
    <property type="match status" value="1"/>
</dbReference>
<evidence type="ECO:0000256" key="2">
    <source>
        <dbReference type="ARBA" id="ARBA00023043"/>
    </source>
</evidence>
<dbReference type="SMART" id="SM00248">
    <property type="entry name" value="ANK"/>
    <property type="match status" value="10"/>
</dbReference>
<proteinExistence type="predicted"/>
<evidence type="ECO:0000256" key="3">
    <source>
        <dbReference type="PROSITE-ProRule" id="PRU00023"/>
    </source>
</evidence>
<gene>
    <name evidence="5" type="ORF">QBC38DRAFT_503299</name>
</gene>
<dbReference type="Pfam" id="PF14420">
    <property type="entry name" value="Clr5"/>
    <property type="match status" value="1"/>
</dbReference>
<feature type="domain" description="Clr5" evidence="4">
    <location>
        <begin position="11"/>
        <end position="53"/>
    </location>
</feature>
<dbReference type="AlphaFoldDB" id="A0AAN7GUA4"/>
<keyword evidence="1" id="KW-0677">Repeat</keyword>
<dbReference type="EMBL" id="MU865433">
    <property type="protein sequence ID" value="KAK4223250.1"/>
    <property type="molecule type" value="Genomic_DNA"/>
</dbReference>
<evidence type="ECO:0000259" key="4">
    <source>
        <dbReference type="Pfam" id="PF14420"/>
    </source>
</evidence>
<organism evidence="5 6">
    <name type="scientific">Podospora fimiseda</name>
    <dbReference type="NCBI Taxonomy" id="252190"/>
    <lineage>
        <taxon>Eukaryota</taxon>
        <taxon>Fungi</taxon>
        <taxon>Dikarya</taxon>
        <taxon>Ascomycota</taxon>
        <taxon>Pezizomycotina</taxon>
        <taxon>Sordariomycetes</taxon>
        <taxon>Sordariomycetidae</taxon>
        <taxon>Sordariales</taxon>
        <taxon>Podosporaceae</taxon>
        <taxon>Podospora</taxon>
    </lineage>
</organism>
<dbReference type="InterPro" id="IPR002110">
    <property type="entry name" value="Ankyrin_rpt"/>
</dbReference>
<dbReference type="SUPFAM" id="SSF48403">
    <property type="entry name" value="Ankyrin repeat"/>
    <property type="match status" value="1"/>
</dbReference>
<keyword evidence="2 3" id="KW-0040">ANK repeat</keyword>
<dbReference type="InterPro" id="IPR036770">
    <property type="entry name" value="Ankyrin_rpt-contain_sf"/>
</dbReference>